<dbReference type="Proteomes" id="UP000184501">
    <property type="component" value="Unassembled WGS sequence"/>
</dbReference>
<proteinExistence type="predicted"/>
<dbReference type="STRING" id="2017.SAMN05444320_105289"/>
<evidence type="ECO:0000313" key="2">
    <source>
        <dbReference type="EMBL" id="SHF86967.1"/>
    </source>
</evidence>
<dbReference type="GO" id="GO:0016740">
    <property type="term" value="F:transferase activity"/>
    <property type="evidence" value="ECO:0007669"/>
    <property type="project" value="UniProtKB-KW"/>
</dbReference>
<keyword evidence="3" id="KW-1185">Reference proteome</keyword>
<accession>A0A1M5F659</accession>
<dbReference type="AlphaFoldDB" id="A0A1M5F659"/>
<dbReference type="InterPro" id="IPR011009">
    <property type="entry name" value="Kinase-like_dom_sf"/>
</dbReference>
<sequence>MVVRHADPDDRLDDRLRAWVWEDFGVELVAVTGVDRGADVAAEVWRGVADGGAQYAIKRSGGGSPAGLLVPAWLGERGVPGVVAPVPTRSGNLWSEREGRRLSLVPWVSGSGALDGGMTACHWVSYGTLLARVHALTPGDPVAEVLPREERAHRRWTSLVSDVDKQVRAAAESADQLVRALTEEWAAVAELVAVLLGAAEDLSSDHRVRRAARVVCHGDAHLGNVVVGEGGRVWLIDWDDAVLAPREQDLLFVLGGVLPFAQVSSQEQAWFFDGYGPVDVDPARLAYHQCVRALEDFAVPAAQVLAVGREPEPERADALAIFRSVFSPTGLATLALSSLRDLGLTR</sequence>
<gene>
    <name evidence="2" type="ORF">SAMN05444320_105289</name>
</gene>
<dbReference type="SUPFAM" id="SSF56112">
    <property type="entry name" value="Protein kinase-like (PK-like)"/>
    <property type="match status" value="1"/>
</dbReference>
<evidence type="ECO:0000313" key="3">
    <source>
        <dbReference type="Proteomes" id="UP000184501"/>
    </source>
</evidence>
<evidence type="ECO:0000259" key="1">
    <source>
        <dbReference type="Pfam" id="PF01636"/>
    </source>
</evidence>
<keyword evidence="2" id="KW-0808">Transferase</keyword>
<reference evidence="2 3" key="1">
    <citation type="submission" date="2016-11" db="EMBL/GenBank/DDBJ databases">
        <authorList>
            <person name="Jaros S."/>
            <person name="Januszkiewicz K."/>
            <person name="Wedrychowicz H."/>
        </authorList>
    </citation>
    <scope>NUCLEOTIDE SEQUENCE [LARGE SCALE GENOMIC DNA]</scope>
    <source>
        <strain evidence="2 3">DSM 44523</strain>
    </source>
</reference>
<organism evidence="2 3">
    <name type="scientific">Streptoalloteichus hindustanus</name>
    <dbReference type="NCBI Taxonomy" id="2017"/>
    <lineage>
        <taxon>Bacteria</taxon>
        <taxon>Bacillati</taxon>
        <taxon>Actinomycetota</taxon>
        <taxon>Actinomycetes</taxon>
        <taxon>Pseudonocardiales</taxon>
        <taxon>Pseudonocardiaceae</taxon>
        <taxon>Streptoalloteichus</taxon>
    </lineage>
</organism>
<dbReference type="Gene3D" id="1.10.510.10">
    <property type="entry name" value="Transferase(Phosphotransferase) domain 1"/>
    <property type="match status" value="1"/>
</dbReference>
<dbReference type="Gene3D" id="1.20.58.840">
    <property type="match status" value="1"/>
</dbReference>
<protein>
    <submittedName>
        <fullName evidence="2">Spectinomycin phosphotransferase</fullName>
    </submittedName>
</protein>
<feature type="domain" description="Aminoglycoside phosphotransferase" evidence="1">
    <location>
        <begin position="73"/>
        <end position="269"/>
    </location>
</feature>
<dbReference type="Gene3D" id="3.30.200.20">
    <property type="entry name" value="Phosphorylase Kinase, domain 1"/>
    <property type="match status" value="1"/>
</dbReference>
<dbReference type="Pfam" id="PF01636">
    <property type="entry name" value="APH"/>
    <property type="match status" value="1"/>
</dbReference>
<dbReference type="EMBL" id="FQVN01000005">
    <property type="protein sequence ID" value="SHF86967.1"/>
    <property type="molecule type" value="Genomic_DNA"/>
</dbReference>
<name>A0A1M5F659_STRHI</name>
<dbReference type="InterPro" id="IPR002575">
    <property type="entry name" value="Aminoglycoside_PTrfase"/>
</dbReference>
<dbReference type="RefSeq" id="WP_234995774.1">
    <property type="nucleotide sequence ID" value="NZ_FQVN01000005.1"/>
</dbReference>